<feature type="transmembrane region" description="Helical" evidence="10">
    <location>
        <begin position="155"/>
        <end position="172"/>
    </location>
</feature>
<keyword evidence="3" id="KW-0285">Flavoprotein</keyword>
<sequence>MVMQHADPNERNISRQRTNSSERTTRTMGPGYPESRRTRVMPEKKKKPSQLQIFRRSPKGYLLGILLVLAIVGEWNSDPAGGLKNMVIAVVTGLIVDMGVSIYQKRKRIFPDGAVLTGLIIAMVLGSDVPWYQTVAAVIFALISKHVFVTGRKPIFNPAAFGLFLALLLFQSDESWWGSLTLQPWWFTFVVIIGGFIITNKVQKFPQILTFLGVYLGLFLVISLAHYKDVSEVFLSPFINSALFLAFFMLTDPPTSPGKDKDQVIFSLIAAIISVGCYVFFGGLSYLFIGLLVSNGWKAWKAKKAGQLRKQKQLA</sequence>
<feature type="transmembrane region" description="Helical" evidence="10">
    <location>
        <begin position="60"/>
        <end position="77"/>
    </location>
</feature>
<evidence type="ECO:0000313" key="12">
    <source>
        <dbReference type="Proteomes" id="UP001341444"/>
    </source>
</evidence>
<keyword evidence="12" id="KW-1185">Reference proteome</keyword>
<dbReference type="EMBL" id="JARMAB010000025">
    <property type="protein sequence ID" value="MED1204605.1"/>
    <property type="molecule type" value="Genomic_DNA"/>
</dbReference>
<dbReference type="Pfam" id="PF03116">
    <property type="entry name" value="NQR2_RnfD_RnfE"/>
    <property type="match status" value="2"/>
</dbReference>
<evidence type="ECO:0000256" key="7">
    <source>
        <dbReference type="ARBA" id="ARBA00022989"/>
    </source>
</evidence>
<name>A0ABU6MJC7_9BACI</name>
<evidence type="ECO:0000256" key="2">
    <source>
        <dbReference type="ARBA" id="ARBA00022553"/>
    </source>
</evidence>
<evidence type="ECO:0000256" key="9">
    <source>
        <dbReference type="SAM" id="MobiDB-lite"/>
    </source>
</evidence>
<dbReference type="RefSeq" id="WP_083953188.1">
    <property type="nucleotide sequence ID" value="NZ_JARMAB010000025.1"/>
</dbReference>
<feature type="transmembrane region" description="Helical" evidence="10">
    <location>
        <begin position="233"/>
        <end position="252"/>
    </location>
</feature>
<evidence type="ECO:0000256" key="1">
    <source>
        <dbReference type="ARBA" id="ARBA00022448"/>
    </source>
</evidence>
<feature type="compositionally biased region" description="Basic and acidic residues" evidence="9">
    <location>
        <begin position="34"/>
        <end position="43"/>
    </location>
</feature>
<accession>A0ABU6MJC7</accession>
<gene>
    <name evidence="11" type="ORF">P4T90_16285</name>
</gene>
<keyword evidence="1" id="KW-0813">Transport</keyword>
<keyword evidence="7 10" id="KW-1133">Transmembrane helix</keyword>
<keyword evidence="5 10" id="KW-0812">Transmembrane</keyword>
<reference evidence="11 12" key="1">
    <citation type="submission" date="2023-03" db="EMBL/GenBank/DDBJ databases">
        <title>Bacillus Genome Sequencing.</title>
        <authorList>
            <person name="Dunlap C."/>
        </authorList>
    </citation>
    <scope>NUCLEOTIDE SEQUENCE [LARGE SCALE GENOMIC DNA]</scope>
    <source>
        <strain evidence="11 12">B-23453</strain>
    </source>
</reference>
<dbReference type="Proteomes" id="UP001341444">
    <property type="component" value="Unassembled WGS sequence"/>
</dbReference>
<evidence type="ECO:0000256" key="10">
    <source>
        <dbReference type="SAM" id="Phobius"/>
    </source>
</evidence>
<feature type="transmembrane region" description="Helical" evidence="10">
    <location>
        <begin position="184"/>
        <end position="202"/>
    </location>
</feature>
<feature type="region of interest" description="Disordered" evidence="9">
    <location>
        <begin position="1"/>
        <end position="48"/>
    </location>
</feature>
<evidence type="ECO:0000256" key="5">
    <source>
        <dbReference type="ARBA" id="ARBA00022692"/>
    </source>
</evidence>
<feature type="transmembrane region" description="Helical" evidence="10">
    <location>
        <begin position="83"/>
        <end position="102"/>
    </location>
</feature>
<dbReference type="InterPro" id="IPR004338">
    <property type="entry name" value="NqrB/RnfD"/>
</dbReference>
<keyword evidence="4" id="KW-0288">FMN</keyword>
<protein>
    <submittedName>
        <fullName evidence="11">RnfABCDGE type electron transport complex subunit D</fullName>
    </submittedName>
</protein>
<keyword evidence="8 10" id="KW-0472">Membrane</keyword>
<evidence type="ECO:0000256" key="4">
    <source>
        <dbReference type="ARBA" id="ARBA00022643"/>
    </source>
</evidence>
<evidence type="ECO:0000313" key="11">
    <source>
        <dbReference type="EMBL" id="MED1204605.1"/>
    </source>
</evidence>
<dbReference type="PANTHER" id="PTHR30578">
    <property type="entry name" value="ELECTRON TRANSPORT COMPLEX PROTEIN RNFD"/>
    <property type="match status" value="1"/>
</dbReference>
<evidence type="ECO:0000256" key="8">
    <source>
        <dbReference type="ARBA" id="ARBA00023136"/>
    </source>
</evidence>
<comment type="caution">
    <text evidence="11">The sequence shown here is derived from an EMBL/GenBank/DDBJ whole genome shotgun (WGS) entry which is preliminary data.</text>
</comment>
<evidence type="ECO:0000256" key="3">
    <source>
        <dbReference type="ARBA" id="ARBA00022630"/>
    </source>
</evidence>
<feature type="transmembrane region" description="Helical" evidence="10">
    <location>
        <begin position="109"/>
        <end position="125"/>
    </location>
</feature>
<feature type="transmembrane region" description="Helical" evidence="10">
    <location>
        <begin position="264"/>
        <end position="289"/>
    </location>
</feature>
<organism evidence="11 12">
    <name type="scientific">Heyndrickxia acidicola</name>
    <dbReference type="NCBI Taxonomy" id="209389"/>
    <lineage>
        <taxon>Bacteria</taxon>
        <taxon>Bacillati</taxon>
        <taxon>Bacillota</taxon>
        <taxon>Bacilli</taxon>
        <taxon>Bacillales</taxon>
        <taxon>Bacillaceae</taxon>
        <taxon>Heyndrickxia</taxon>
    </lineage>
</organism>
<keyword evidence="6" id="KW-1278">Translocase</keyword>
<feature type="transmembrane region" description="Helical" evidence="10">
    <location>
        <begin position="209"/>
        <end position="227"/>
    </location>
</feature>
<proteinExistence type="predicted"/>
<evidence type="ECO:0000256" key="6">
    <source>
        <dbReference type="ARBA" id="ARBA00022967"/>
    </source>
</evidence>
<dbReference type="PANTHER" id="PTHR30578:SF0">
    <property type="entry name" value="ION-TRANSLOCATING OXIDOREDUCTASE COMPLEX SUBUNIT D"/>
    <property type="match status" value="1"/>
</dbReference>
<keyword evidence="2" id="KW-0597">Phosphoprotein</keyword>